<dbReference type="EMBL" id="CP011125">
    <property type="protein sequence ID" value="AKF03621.1"/>
    <property type="molecule type" value="Genomic_DNA"/>
</dbReference>
<sequence>MDVESRRRSGGAVLAAIAASLVVIVAVSVPARAQLEVGVYEGVPWPIIAPPLGLPIPAPPRPTPAEPATPAAARVIEVLRGVQTSMRQTRYQHATVVREREGVFLWDCSGMAAWVLRRAAPRAMSAITRERPVARDFVSAIERAPARGGRSGWQRIEHIDAVRPGDVFAWRRPRGFPSRNTGHVGFVMEAPVPLPSIPGAYAVRIADSTSWGHQEDTRRDDGVGGFGFGTLVFLTDGQGHATHYGWVGTLSDGYVITPIVFGRPLR</sequence>
<accession>A0A0F6VZT5</accession>
<keyword evidence="2" id="KW-1185">Reference proteome</keyword>
<proteinExistence type="predicted"/>
<reference evidence="1 2" key="1">
    <citation type="submission" date="2015-03" db="EMBL/GenBank/DDBJ databases">
        <title>Genome assembly of Sandaracinus amylolyticus DSM 53668.</title>
        <authorList>
            <person name="Sharma G."/>
            <person name="Subramanian S."/>
        </authorList>
    </citation>
    <scope>NUCLEOTIDE SEQUENCE [LARGE SCALE GENOMIC DNA]</scope>
    <source>
        <strain evidence="1 2">DSM 53668</strain>
    </source>
</reference>
<protein>
    <submittedName>
        <fullName evidence="1">Uncharacterized protein</fullName>
    </submittedName>
</protein>
<gene>
    <name evidence="1" type="ORF">DB32_000770</name>
</gene>
<evidence type="ECO:0000313" key="1">
    <source>
        <dbReference type="EMBL" id="AKF03621.1"/>
    </source>
</evidence>
<organism evidence="1 2">
    <name type="scientific">Sandaracinus amylolyticus</name>
    <dbReference type="NCBI Taxonomy" id="927083"/>
    <lineage>
        <taxon>Bacteria</taxon>
        <taxon>Pseudomonadati</taxon>
        <taxon>Myxococcota</taxon>
        <taxon>Polyangia</taxon>
        <taxon>Polyangiales</taxon>
        <taxon>Sandaracinaceae</taxon>
        <taxon>Sandaracinus</taxon>
    </lineage>
</organism>
<name>A0A0F6VZT5_9BACT</name>
<dbReference type="AlphaFoldDB" id="A0A0F6VZT5"/>
<dbReference type="STRING" id="927083.DB32_000770"/>
<dbReference type="KEGG" id="samy:DB32_000770"/>
<dbReference type="Proteomes" id="UP000034883">
    <property type="component" value="Chromosome"/>
</dbReference>
<dbReference type="OrthoDB" id="5525396at2"/>
<evidence type="ECO:0000313" key="2">
    <source>
        <dbReference type="Proteomes" id="UP000034883"/>
    </source>
</evidence>
<dbReference type="RefSeq" id="WP_053231059.1">
    <property type="nucleotide sequence ID" value="NZ_CP011125.1"/>
</dbReference>